<dbReference type="Proteomes" id="UP000555828">
    <property type="component" value="Unassembled WGS sequence"/>
</dbReference>
<keyword evidence="2" id="KW-1185">Reference proteome</keyword>
<evidence type="ECO:0000313" key="2">
    <source>
        <dbReference type="Proteomes" id="UP000555828"/>
    </source>
</evidence>
<dbReference type="RefSeq" id="WP_184619733.1">
    <property type="nucleotide sequence ID" value="NZ_JACHEX010000004.1"/>
</dbReference>
<dbReference type="EMBL" id="JACHEX010000004">
    <property type="protein sequence ID" value="MBB6063142.1"/>
    <property type="molecule type" value="Genomic_DNA"/>
</dbReference>
<comment type="caution">
    <text evidence="1">The sequence shown here is derived from an EMBL/GenBank/DDBJ whole genome shotgun (WGS) entry which is preliminary data.</text>
</comment>
<reference evidence="1 2" key="1">
    <citation type="submission" date="2020-08" db="EMBL/GenBank/DDBJ databases">
        <title>Genomic Encyclopedia of Type Strains, Phase IV (KMG-IV): sequencing the most valuable type-strain genomes for metagenomic binning, comparative biology and taxonomic classification.</title>
        <authorList>
            <person name="Goeker M."/>
        </authorList>
    </citation>
    <scope>NUCLEOTIDE SEQUENCE [LARGE SCALE GENOMIC DNA]</scope>
    <source>
        <strain evidence="1 2">DSM 13481</strain>
    </source>
</reference>
<organism evidence="1 2">
    <name type="scientific">Thermosipho japonicus</name>
    <dbReference type="NCBI Taxonomy" id="90323"/>
    <lineage>
        <taxon>Bacteria</taxon>
        <taxon>Thermotogati</taxon>
        <taxon>Thermotogota</taxon>
        <taxon>Thermotogae</taxon>
        <taxon>Thermotogales</taxon>
        <taxon>Fervidobacteriaceae</taxon>
        <taxon>Thermosipho</taxon>
    </lineage>
</organism>
<sequence>MEIFIDSTFSKNELIEFVVPIIIRSNNNFFVDFYNYISLYNPNFNLVKNEKLLNIHMNVYEIDTEVDFDNFQKLTKENSEIFFIRNFIAKKALELKINENNNFLRYENSISSIELIISLNTNFLIDNPEIFSYKNSEKILDLFIFIKLLDLSKKYNYLLESKGSTMIYKITYQPDFNLFLDFWNNFVKMNSKLTPTFLNRISKKTCENVKNIFTFLPQDTLKELVLKDELFINKLFNEITTLKSIISEEVQQ</sequence>
<name>A0A841GHN7_9BACT</name>
<gene>
    <name evidence="1" type="ORF">HNP65_001605</name>
</gene>
<evidence type="ECO:0000313" key="1">
    <source>
        <dbReference type="EMBL" id="MBB6063142.1"/>
    </source>
</evidence>
<dbReference type="AlphaFoldDB" id="A0A841GHN7"/>
<accession>A0A841GHN7</accession>
<proteinExistence type="predicted"/>
<protein>
    <submittedName>
        <fullName evidence="1">Uncharacterized protein</fullName>
    </submittedName>
</protein>